<accession>A0A835HVU3</accession>
<evidence type="ECO:0000256" key="2">
    <source>
        <dbReference type="ARBA" id="ARBA00005979"/>
    </source>
</evidence>
<dbReference type="FunFam" id="3.20.20.70:FF:000073">
    <property type="entry name" value="12-oxophytodienoate reductase 3"/>
    <property type="match status" value="1"/>
</dbReference>
<evidence type="ECO:0000256" key="6">
    <source>
        <dbReference type="ARBA" id="ARBA00023002"/>
    </source>
</evidence>
<name>A0A835HVU3_9MAGN</name>
<dbReference type="Gene3D" id="3.20.20.70">
    <property type="entry name" value="Aldolase class I"/>
    <property type="match status" value="1"/>
</dbReference>
<keyword evidence="6" id="KW-0560">Oxidoreductase</keyword>
<comment type="similarity">
    <text evidence="2">Belongs to the NADH:flavin oxidoreductase/NADH oxidase family.</text>
</comment>
<keyword evidence="4" id="KW-0288">FMN</keyword>
<dbReference type="PANTHER" id="PTHR22893">
    <property type="entry name" value="NADH OXIDOREDUCTASE-RELATED"/>
    <property type="match status" value="1"/>
</dbReference>
<comment type="caution">
    <text evidence="8">The sequence shown here is derived from an EMBL/GenBank/DDBJ whole genome shotgun (WGS) entry which is preliminary data.</text>
</comment>
<feature type="domain" description="NADH:flavin oxidoreductase/NADH oxidase N-terminal" evidence="7">
    <location>
        <begin position="11"/>
        <end position="349"/>
    </location>
</feature>
<dbReference type="SUPFAM" id="SSF51395">
    <property type="entry name" value="FMN-linked oxidoreductases"/>
    <property type="match status" value="1"/>
</dbReference>
<keyword evidence="3" id="KW-0285">Flavoprotein</keyword>
<evidence type="ECO:0000259" key="7">
    <source>
        <dbReference type="Pfam" id="PF00724"/>
    </source>
</evidence>
<evidence type="ECO:0000256" key="4">
    <source>
        <dbReference type="ARBA" id="ARBA00022643"/>
    </source>
</evidence>
<dbReference type="Pfam" id="PF00724">
    <property type="entry name" value="Oxidored_FMN"/>
    <property type="match status" value="1"/>
</dbReference>
<reference evidence="8 9" key="1">
    <citation type="submission" date="2020-10" db="EMBL/GenBank/DDBJ databases">
        <title>The Coptis chinensis genome and diversification of protoberbering-type alkaloids.</title>
        <authorList>
            <person name="Wang B."/>
            <person name="Shu S."/>
            <person name="Song C."/>
            <person name="Liu Y."/>
        </authorList>
    </citation>
    <scope>NUCLEOTIDE SEQUENCE [LARGE SCALE GENOMIC DNA]</scope>
    <source>
        <strain evidence="8">HL-2020</strain>
        <tissue evidence="8">Leaf</tissue>
    </source>
</reference>
<dbReference type="CDD" id="cd02933">
    <property type="entry name" value="OYE_like_FMN"/>
    <property type="match status" value="1"/>
</dbReference>
<gene>
    <name evidence="8" type="ORF">IFM89_018004</name>
</gene>
<evidence type="ECO:0000256" key="3">
    <source>
        <dbReference type="ARBA" id="ARBA00022630"/>
    </source>
</evidence>
<dbReference type="InterPro" id="IPR001155">
    <property type="entry name" value="OxRdtase_FMN_N"/>
</dbReference>
<keyword evidence="5" id="KW-0521">NADP</keyword>
<dbReference type="EMBL" id="JADFTS010000005">
    <property type="protein sequence ID" value="KAF9605661.1"/>
    <property type="molecule type" value="Genomic_DNA"/>
</dbReference>
<dbReference type="InterPro" id="IPR045247">
    <property type="entry name" value="Oye-like"/>
</dbReference>
<organism evidence="8 9">
    <name type="scientific">Coptis chinensis</name>
    <dbReference type="NCBI Taxonomy" id="261450"/>
    <lineage>
        <taxon>Eukaryota</taxon>
        <taxon>Viridiplantae</taxon>
        <taxon>Streptophyta</taxon>
        <taxon>Embryophyta</taxon>
        <taxon>Tracheophyta</taxon>
        <taxon>Spermatophyta</taxon>
        <taxon>Magnoliopsida</taxon>
        <taxon>Ranunculales</taxon>
        <taxon>Ranunculaceae</taxon>
        <taxon>Coptidoideae</taxon>
        <taxon>Coptis</taxon>
    </lineage>
</organism>
<dbReference type="AlphaFoldDB" id="A0A835HVU3"/>
<evidence type="ECO:0000313" key="8">
    <source>
        <dbReference type="EMBL" id="KAF9605661.1"/>
    </source>
</evidence>
<dbReference type="GO" id="GO:0010181">
    <property type="term" value="F:FMN binding"/>
    <property type="evidence" value="ECO:0007669"/>
    <property type="project" value="InterPro"/>
</dbReference>
<dbReference type="InterPro" id="IPR013785">
    <property type="entry name" value="Aldolase_TIM"/>
</dbReference>
<dbReference type="OrthoDB" id="1663137at2759"/>
<dbReference type="Proteomes" id="UP000631114">
    <property type="component" value="Unassembled WGS sequence"/>
</dbReference>
<evidence type="ECO:0000256" key="5">
    <source>
        <dbReference type="ARBA" id="ARBA00022857"/>
    </source>
</evidence>
<protein>
    <recommendedName>
        <fullName evidence="7">NADH:flavin oxidoreductase/NADH oxidase N-terminal domain-containing protein</fullName>
    </recommendedName>
</protein>
<sequence>MGTPEKTIPPLLTPYKMGKFQLSHRVVLAPMTRQKSYGQKAYANVPQPHAILYYAQRTSKGGLLIAEATGVSDTAQGYPDTPGIWTKEQVEAWKPIVDAVHAKGGTFFCQLWHVGRVSNTGFQPNGQAPISSTDKSLAPKKLSNGIDEAEFSPPRRLKTKEIPQIVNDFRIAARNAIEAGFDGVDIHGAHGYLIDQFMKDHVNDRTDEYGGTLENRCRFALEIVEAVVNEIGVDRVGIRLSPFGSYMESGDSDPEGLGLYMAESLNKYGILYCHMVEPRMKLVREKLETPHSLLPMRKAFKGTFIVVGGYEREDGNKAIAENYADLVAYGRLFLANPDLPRRFELGAPLNKYDRETFYISDPVRGYVDYPFLESSTDVSS</sequence>
<proteinExistence type="inferred from homology"/>
<keyword evidence="9" id="KW-1185">Reference proteome</keyword>
<dbReference type="GO" id="GO:0016491">
    <property type="term" value="F:oxidoreductase activity"/>
    <property type="evidence" value="ECO:0007669"/>
    <property type="project" value="UniProtKB-KW"/>
</dbReference>
<dbReference type="PANTHER" id="PTHR22893:SF91">
    <property type="entry name" value="NADPH DEHYDROGENASE 2-RELATED"/>
    <property type="match status" value="1"/>
</dbReference>
<evidence type="ECO:0000313" key="9">
    <source>
        <dbReference type="Proteomes" id="UP000631114"/>
    </source>
</evidence>
<comment type="cofactor">
    <cofactor evidence="1">
        <name>FMN</name>
        <dbReference type="ChEBI" id="CHEBI:58210"/>
    </cofactor>
</comment>
<evidence type="ECO:0000256" key="1">
    <source>
        <dbReference type="ARBA" id="ARBA00001917"/>
    </source>
</evidence>